<feature type="compositionally biased region" description="Basic and acidic residues" evidence="1">
    <location>
        <begin position="335"/>
        <end position="345"/>
    </location>
</feature>
<evidence type="ECO:0000313" key="2">
    <source>
        <dbReference type="EMBL" id="CAH1102100.1"/>
    </source>
</evidence>
<protein>
    <recommendedName>
        <fullName evidence="4">Cell cycle checkpoint control protein</fullName>
    </recommendedName>
</protein>
<dbReference type="PANTHER" id="PTHR15237">
    <property type="entry name" value="DNA REPAIR PROTEIN RAD9"/>
    <property type="match status" value="1"/>
</dbReference>
<dbReference type="GO" id="GO:0071479">
    <property type="term" value="P:cellular response to ionizing radiation"/>
    <property type="evidence" value="ECO:0007669"/>
    <property type="project" value="TreeGrafter"/>
</dbReference>
<gene>
    <name evidence="2" type="ORF">PSYICH_LOCUS3034</name>
</gene>
<proteinExistence type="predicted"/>
<dbReference type="Proteomes" id="UP001153636">
    <property type="component" value="Chromosome 12"/>
</dbReference>
<dbReference type="Gene3D" id="3.70.10.10">
    <property type="match status" value="1"/>
</dbReference>
<dbReference type="InterPro" id="IPR007268">
    <property type="entry name" value="Rad9/Ddc1"/>
</dbReference>
<dbReference type="AlphaFoldDB" id="A0A9P0CLN9"/>
<dbReference type="SUPFAM" id="SSF55979">
    <property type="entry name" value="DNA clamp"/>
    <property type="match status" value="1"/>
</dbReference>
<feature type="region of interest" description="Disordered" evidence="1">
    <location>
        <begin position="322"/>
        <end position="389"/>
    </location>
</feature>
<sequence>MNCIIPGQNLKVFARALNALARIGDDLYVEASKEQLHLVTLNLRKTVCVRYDFKEIFFSNYEINEAELGGTESVSCKIHLKTLLPLFKGTHLDKKLDYVKIEYENNSDFIIFKMKYKCDEILMRHTLRLMESETLTIGISPDNGCNNIGTTSTFCNQLLNMFSNSDDEILFEITKDKAVVRNYYVGAPVRPKSVRSQVNLNGSEFTMFRIDQETTINFSLKPFRTAIQFAEAFNLSISLNFEKGGKPLSVLMTNPTFEVSFIVATLNPYSDNQSSMSTEIPAKITQFNNNHPNITVEDQQALLAEDWDDLSLEVNNKLPIKRTTKSSSNSSSKEPSFREIVEQARSKRSRRFSNDENTNVDRSEVREEDTEPAVNVEENEVSISPESPKTKKAKLVFGRCFEMTFSRDRLGVVLAPNSDSE</sequence>
<dbReference type="GO" id="GO:0006281">
    <property type="term" value="P:DNA repair"/>
    <property type="evidence" value="ECO:0007669"/>
    <property type="project" value="TreeGrafter"/>
</dbReference>
<evidence type="ECO:0000256" key="1">
    <source>
        <dbReference type="SAM" id="MobiDB-lite"/>
    </source>
</evidence>
<dbReference type="InterPro" id="IPR046938">
    <property type="entry name" value="DNA_clamp_sf"/>
</dbReference>
<name>A0A9P0CLN9_9CUCU</name>
<dbReference type="EMBL" id="OV651824">
    <property type="protein sequence ID" value="CAH1102100.1"/>
    <property type="molecule type" value="Genomic_DNA"/>
</dbReference>
<organism evidence="2 3">
    <name type="scientific">Psylliodes chrysocephalus</name>
    <dbReference type="NCBI Taxonomy" id="3402493"/>
    <lineage>
        <taxon>Eukaryota</taxon>
        <taxon>Metazoa</taxon>
        <taxon>Ecdysozoa</taxon>
        <taxon>Arthropoda</taxon>
        <taxon>Hexapoda</taxon>
        <taxon>Insecta</taxon>
        <taxon>Pterygota</taxon>
        <taxon>Neoptera</taxon>
        <taxon>Endopterygota</taxon>
        <taxon>Coleoptera</taxon>
        <taxon>Polyphaga</taxon>
        <taxon>Cucujiformia</taxon>
        <taxon>Chrysomeloidea</taxon>
        <taxon>Chrysomelidae</taxon>
        <taxon>Galerucinae</taxon>
        <taxon>Alticini</taxon>
        <taxon>Psylliodes</taxon>
    </lineage>
</organism>
<accession>A0A9P0CLN9</accession>
<dbReference type="GO" id="GO:0000076">
    <property type="term" value="P:DNA replication checkpoint signaling"/>
    <property type="evidence" value="ECO:0007669"/>
    <property type="project" value="TreeGrafter"/>
</dbReference>
<evidence type="ECO:0000313" key="3">
    <source>
        <dbReference type="Proteomes" id="UP001153636"/>
    </source>
</evidence>
<evidence type="ECO:0008006" key="4">
    <source>
        <dbReference type="Google" id="ProtNLM"/>
    </source>
</evidence>
<dbReference type="GO" id="GO:0030896">
    <property type="term" value="C:checkpoint clamp complex"/>
    <property type="evidence" value="ECO:0007669"/>
    <property type="project" value="InterPro"/>
</dbReference>
<dbReference type="OrthoDB" id="60092at2759"/>
<keyword evidence="3" id="KW-1185">Reference proteome</keyword>
<dbReference type="GO" id="GO:0031573">
    <property type="term" value="P:mitotic intra-S DNA damage checkpoint signaling"/>
    <property type="evidence" value="ECO:0007669"/>
    <property type="project" value="TreeGrafter"/>
</dbReference>
<reference evidence="2" key="1">
    <citation type="submission" date="2022-01" db="EMBL/GenBank/DDBJ databases">
        <authorList>
            <person name="King R."/>
        </authorList>
    </citation>
    <scope>NUCLEOTIDE SEQUENCE</scope>
</reference>
<dbReference type="PANTHER" id="PTHR15237:SF0">
    <property type="entry name" value="CELL CYCLE CHECKPOINT CONTROL PROTEIN"/>
    <property type="match status" value="1"/>
</dbReference>
<dbReference type="Pfam" id="PF04139">
    <property type="entry name" value="Rad9"/>
    <property type="match status" value="1"/>
</dbReference>